<reference evidence="1" key="1">
    <citation type="journal article" date="2014" name="Int. J. Syst. Evol. Microbiol.">
        <title>Complete genome sequence of Corynebacterium casei LMG S-19264T (=DSM 44701T), isolated from a smear-ripened cheese.</title>
        <authorList>
            <consortium name="US DOE Joint Genome Institute (JGI-PGF)"/>
            <person name="Walter F."/>
            <person name="Albersmeier A."/>
            <person name="Kalinowski J."/>
            <person name="Ruckert C."/>
        </authorList>
    </citation>
    <scope>NUCLEOTIDE SEQUENCE</scope>
    <source>
        <strain evidence="1">VKM B-2484</strain>
    </source>
</reference>
<keyword evidence="2" id="KW-1185">Reference proteome</keyword>
<comment type="caution">
    <text evidence="1">The sequence shown here is derived from an EMBL/GenBank/DDBJ whole genome shotgun (WGS) entry which is preliminary data.</text>
</comment>
<organism evidence="1 2">
    <name type="scientific">Ancylobacter dichloromethanicus</name>
    <dbReference type="NCBI Taxonomy" id="518825"/>
    <lineage>
        <taxon>Bacteria</taxon>
        <taxon>Pseudomonadati</taxon>
        <taxon>Pseudomonadota</taxon>
        <taxon>Alphaproteobacteria</taxon>
        <taxon>Hyphomicrobiales</taxon>
        <taxon>Xanthobacteraceae</taxon>
        <taxon>Ancylobacter</taxon>
    </lineage>
</organism>
<name>A0A9W6MYR0_9HYPH</name>
<dbReference type="RefSeq" id="WP_213372392.1">
    <property type="nucleotide sequence ID" value="NZ_BSFJ01000005.1"/>
</dbReference>
<evidence type="ECO:0000313" key="2">
    <source>
        <dbReference type="Proteomes" id="UP001143370"/>
    </source>
</evidence>
<sequence>MTHRKYSQWIVSVVAAPDLSAETKIVAVRLALWREGGWANPSLDVIANAVALEPKAAEGAIAALEAAGWLGRKFRGTGKHATIYTLLFDHVSEDEAPGSSADQPPDRGHVAIHHYDGTDFGAEDRYLVVLVAPDGRWWPRGRYLRQRQNAADEAQGLAIMRELRFEPTPIKAGTWSGTAATCWLLGGEE</sequence>
<accession>A0A9W6MYR0</accession>
<protein>
    <recommendedName>
        <fullName evidence="3">Helix-turn-helix domain-containing protein</fullName>
    </recommendedName>
</protein>
<proteinExistence type="predicted"/>
<dbReference type="Proteomes" id="UP001143370">
    <property type="component" value="Unassembled WGS sequence"/>
</dbReference>
<dbReference type="AlphaFoldDB" id="A0A9W6MYR0"/>
<gene>
    <name evidence="1" type="ORF">GCM10017643_14060</name>
</gene>
<evidence type="ECO:0000313" key="1">
    <source>
        <dbReference type="EMBL" id="GLK71291.1"/>
    </source>
</evidence>
<evidence type="ECO:0008006" key="3">
    <source>
        <dbReference type="Google" id="ProtNLM"/>
    </source>
</evidence>
<dbReference type="EMBL" id="BSFJ01000005">
    <property type="protein sequence ID" value="GLK71291.1"/>
    <property type="molecule type" value="Genomic_DNA"/>
</dbReference>
<reference evidence="1" key="2">
    <citation type="submission" date="2023-01" db="EMBL/GenBank/DDBJ databases">
        <authorList>
            <person name="Sun Q."/>
            <person name="Evtushenko L."/>
        </authorList>
    </citation>
    <scope>NUCLEOTIDE SEQUENCE</scope>
    <source>
        <strain evidence="1">VKM B-2484</strain>
    </source>
</reference>